<organism evidence="7 8">
    <name type="scientific">Nesterenkonia rhizosphaerae</name>
    <dbReference type="NCBI Taxonomy" id="1348272"/>
    <lineage>
        <taxon>Bacteria</taxon>
        <taxon>Bacillati</taxon>
        <taxon>Actinomycetota</taxon>
        <taxon>Actinomycetes</taxon>
        <taxon>Micrococcales</taxon>
        <taxon>Micrococcaceae</taxon>
        <taxon>Nesterenkonia</taxon>
    </lineage>
</organism>
<dbReference type="PANTHER" id="PTHR30290">
    <property type="entry name" value="PERIPLASMIC BINDING COMPONENT OF ABC TRANSPORTER"/>
    <property type="match status" value="1"/>
</dbReference>
<feature type="domain" description="Solute-binding protein family 5" evidence="6">
    <location>
        <begin position="108"/>
        <end position="476"/>
    </location>
</feature>
<dbReference type="InterPro" id="IPR030678">
    <property type="entry name" value="Peptide/Ni-bd"/>
</dbReference>
<feature type="signal peptide" evidence="5">
    <location>
        <begin position="1"/>
        <end position="27"/>
    </location>
</feature>
<evidence type="ECO:0000256" key="4">
    <source>
        <dbReference type="ARBA" id="ARBA00022729"/>
    </source>
</evidence>
<evidence type="ECO:0000256" key="2">
    <source>
        <dbReference type="ARBA" id="ARBA00005695"/>
    </source>
</evidence>
<comment type="caution">
    <text evidence="7">The sequence shown here is derived from an EMBL/GenBank/DDBJ whole genome shotgun (WGS) entry which is preliminary data.</text>
</comment>
<sequence length="568" mass="62471">MSSHTQFHRRSASAVVAVTAAALVLSACGVPGTANTETEEVDSIKALTELAVPPSEPDPDAVSGGTLSLSTGSDPVCLDGHQVSTAELQLLGRIIYDNLVSLDAEGNPAPWLAESWDISEDGKTYTFHLRDDVTFSDGTPLDAEAVVANFEHMAAPETASPLAAAYIDPIESTEAIDEHTLEVHLEYAYSPFLYVLAQGWLGLISPTQLEEDPESTCLEPIGSGPFVVDQYTPGEGVTFDKREDYDWSADYLNHEGPAYLDRIEISFIAEQAVRFTSLASGEFDASSNIAPQNAEAAKNDPEINYHNISRIGNPQRITLNTEREPFDDVNVRKALALGIDVEGIAEAVGFGEYEPRHAFLSPTTQYYREEAEESWDYDPERAAELLDEAGWEETDGEGYRTKDGERFTVEFPFADTAVVGSLNDLIQSELRNLGIDLELVQLPAAEATQRRLDGDYDIVTGVWHTNTPDALYIVYHSDEITDDVRIGQNTSRLQDEELDDLLVQARQTTDFGELESLYGDAQERLEELVPAIPLYDFYSPWALRDHVNGVLADSSHGTPLLTLAWLDE</sequence>
<reference evidence="8" key="1">
    <citation type="journal article" date="2019" name="Int. J. Syst. Evol. Microbiol.">
        <title>The Global Catalogue of Microorganisms (GCM) 10K type strain sequencing project: providing services to taxonomists for standard genome sequencing and annotation.</title>
        <authorList>
            <consortium name="The Broad Institute Genomics Platform"/>
            <consortium name="The Broad Institute Genome Sequencing Center for Infectious Disease"/>
            <person name="Wu L."/>
            <person name="Ma J."/>
        </authorList>
    </citation>
    <scope>NUCLEOTIDE SEQUENCE [LARGE SCALE GENOMIC DNA]</scope>
    <source>
        <strain evidence="8">JCM 19129</strain>
    </source>
</reference>
<evidence type="ECO:0000313" key="7">
    <source>
        <dbReference type="EMBL" id="GAA4912552.1"/>
    </source>
</evidence>
<keyword evidence="3" id="KW-0813">Transport</keyword>
<dbReference type="Gene3D" id="3.40.190.10">
    <property type="entry name" value="Periplasmic binding protein-like II"/>
    <property type="match status" value="1"/>
</dbReference>
<gene>
    <name evidence="7" type="ORF">GCM10025790_03950</name>
</gene>
<dbReference type="InterPro" id="IPR039424">
    <property type="entry name" value="SBP_5"/>
</dbReference>
<feature type="chain" id="PRO_5046139880" evidence="5">
    <location>
        <begin position="28"/>
        <end position="568"/>
    </location>
</feature>
<name>A0ABP9FQG4_9MICC</name>
<evidence type="ECO:0000313" key="8">
    <source>
        <dbReference type="Proteomes" id="UP001500368"/>
    </source>
</evidence>
<dbReference type="PANTHER" id="PTHR30290:SF10">
    <property type="entry name" value="PERIPLASMIC OLIGOPEPTIDE-BINDING PROTEIN-RELATED"/>
    <property type="match status" value="1"/>
</dbReference>
<evidence type="ECO:0000259" key="6">
    <source>
        <dbReference type="Pfam" id="PF00496"/>
    </source>
</evidence>
<keyword evidence="8" id="KW-1185">Reference proteome</keyword>
<dbReference type="InterPro" id="IPR000914">
    <property type="entry name" value="SBP_5_dom"/>
</dbReference>
<comment type="subcellular location">
    <subcellularLocation>
        <location evidence="1">Cell envelope</location>
    </subcellularLocation>
</comment>
<evidence type="ECO:0000256" key="5">
    <source>
        <dbReference type="SAM" id="SignalP"/>
    </source>
</evidence>
<dbReference type="Pfam" id="PF00496">
    <property type="entry name" value="SBP_bac_5"/>
    <property type="match status" value="1"/>
</dbReference>
<evidence type="ECO:0000256" key="1">
    <source>
        <dbReference type="ARBA" id="ARBA00004196"/>
    </source>
</evidence>
<evidence type="ECO:0000256" key="3">
    <source>
        <dbReference type="ARBA" id="ARBA00022448"/>
    </source>
</evidence>
<keyword evidence="4 5" id="KW-0732">Signal</keyword>
<comment type="similarity">
    <text evidence="2">Belongs to the bacterial solute-binding protein 5 family.</text>
</comment>
<dbReference type="SUPFAM" id="SSF53850">
    <property type="entry name" value="Periplasmic binding protein-like II"/>
    <property type="match status" value="1"/>
</dbReference>
<dbReference type="Gene3D" id="3.10.105.10">
    <property type="entry name" value="Dipeptide-binding Protein, Domain 3"/>
    <property type="match status" value="1"/>
</dbReference>
<accession>A0ABP9FQG4</accession>
<dbReference type="RefSeq" id="WP_345476418.1">
    <property type="nucleotide sequence ID" value="NZ_BAABLW010000002.1"/>
</dbReference>
<proteinExistence type="inferred from homology"/>
<dbReference type="PIRSF" id="PIRSF002741">
    <property type="entry name" value="MppA"/>
    <property type="match status" value="1"/>
</dbReference>
<dbReference type="CDD" id="cd08492">
    <property type="entry name" value="PBP2_NikA_DppA_OppA_like_15"/>
    <property type="match status" value="1"/>
</dbReference>
<dbReference type="Proteomes" id="UP001500368">
    <property type="component" value="Unassembled WGS sequence"/>
</dbReference>
<dbReference type="EMBL" id="BAABLW010000002">
    <property type="protein sequence ID" value="GAA4912552.1"/>
    <property type="molecule type" value="Genomic_DNA"/>
</dbReference>
<protein>
    <submittedName>
        <fullName evidence="7">ABC transporter substrate-binding protein</fullName>
    </submittedName>
</protein>